<evidence type="ECO:0000313" key="3">
    <source>
        <dbReference type="Proteomes" id="UP001306950"/>
    </source>
</evidence>
<name>A0ABU7VQT2_9BACL</name>
<proteinExistence type="predicted"/>
<keyword evidence="1" id="KW-1133">Transmembrane helix</keyword>
<keyword evidence="1" id="KW-0812">Transmembrane</keyword>
<keyword evidence="3" id="KW-1185">Reference proteome</keyword>
<evidence type="ECO:0000256" key="1">
    <source>
        <dbReference type="SAM" id="Phobius"/>
    </source>
</evidence>
<dbReference type="EMBL" id="JAZHPZ010000004">
    <property type="protein sequence ID" value="MEF2966098.1"/>
    <property type="molecule type" value="Genomic_DNA"/>
</dbReference>
<organism evidence="2 3">
    <name type="scientific">Paenibacillus haidiansis</name>
    <dbReference type="NCBI Taxonomy" id="1574488"/>
    <lineage>
        <taxon>Bacteria</taxon>
        <taxon>Bacillati</taxon>
        <taxon>Bacillota</taxon>
        <taxon>Bacilli</taxon>
        <taxon>Bacillales</taxon>
        <taxon>Paenibacillaceae</taxon>
        <taxon>Paenibacillus</taxon>
    </lineage>
</organism>
<sequence length="115" mass="13273">MRVATGIIFAFWLVFMGYKFLTTQPVDYDGEIRHFLSGGLVFLQFIAWAFIFTMPFTTFIILIIAEVIALLLAFTYHSSYTIFVIINLIFIFMSFAGYKEMTRQKAAAKKRARAT</sequence>
<dbReference type="Proteomes" id="UP001306950">
    <property type="component" value="Unassembled WGS sequence"/>
</dbReference>
<protein>
    <submittedName>
        <fullName evidence="2">Uncharacterized protein</fullName>
    </submittedName>
</protein>
<keyword evidence="1" id="KW-0472">Membrane</keyword>
<accession>A0ABU7VQT2</accession>
<comment type="caution">
    <text evidence="2">The sequence shown here is derived from an EMBL/GenBank/DDBJ whole genome shotgun (WGS) entry which is preliminary data.</text>
</comment>
<feature type="transmembrane region" description="Helical" evidence="1">
    <location>
        <begin position="32"/>
        <end position="52"/>
    </location>
</feature>
<dbReference type="RefSeq" id="WP_331846334.1">
    <property type="nucleotide sequence ID" value="NZ_JAZHPZ010000004.1"/>
</dbReference>
<reference evidence="2 3" key="1">
    <citation type="submission" date="2024-02" db="EMBL/GenBank/DDBJ databases">
        <title>A nitrogen-fixing paenibacillus bacterium.</title>
        <authorList>
            <person name="Zhang W.L."/>
            <person name="Chen S.F."/>
        </authorList>
    </citation>
    <scope>NUCLEOTIDE SEQUENCE [LARGE SCALE GENOMIC DNA]</scope>
    <source>
        <strain evidence="2 3">M1</strain>
    </source>
</reference>
<gene>
    <name evidence="2" type="ORF">V3851_09675</name>
</gene>
<evidence type="ECO:0000313" key="2">
    <source>
        <dbReference type="EMBL" id="MEF2966098.1"/>
    </source>
</evidence>